<dbReference type="RefSeq" id="WP_368652983.1">
    <property type="nucleotide sequence ID" value="NZ_CP162599.1"/>
</dbReference>
<dbReference type="PANTHER" id="PTHR13696:SF52">
    <property type="entry name" value="PARA FAMILY PROTEIN CT_582"/>
    <property type="match status" value="1"/>
</dbReference>
<feature type="domain" description="AAA" evidence="1">
    <location>
        <begin position="121"/>
        <end position="273"/>
    </location>
</feature>
<dbReference type="Pfam" id="PF13614">
    <property type="entry name" value="AAA_31"/>
    <property type="match status" value="1"/>
</dbReference>
<dbReference type="AlphaFoldDB" id="A0AB39HLJ2"/>
<dbReference type="EMBL" id="CP162599">
    <property type="protein sequence ID" value="XDK32262.1"/>
    <property type="molecule type" value="Genomic_DNA"/>
</dbReference>
<evidence type="ECO:0000259" key="1">
    <source>
        <dbReference type="Pfam" id="PF13614"/>
    </source>
</evidence>
<protein>
    <submittedName>
        <fullName evidence="2">AAA family ATPase</fullName>
    </submittedName>
</protein>
<organism evidence="2">
    <name type="scientific">Ornithinibacillus sp. 4-3</name>
    <dbReference type="NCBI Taxonomy" id="3231488"/>
    <lineage>
        <taxon>Bacteria</taxon>
        <taxon>Bacillati</taxon>
        <taxon>Bacillota</taxon>
        <taxon>Bacilli</taxon>
        <taxon>Bacillales</taxon>
        <taxon>Bacillaceae</taxon>
        <taxon>Ornithinibacillus</taxon>
    </lineage>
</organism>
<dbReference type="Gene3D" id="3.40.50.300">
    <property type="entry name" value="P-loop containing nucleotide triphosphate hydrolases"/>
    <property type="match status" value="1"/>
</dbReference>
<sequence length="360" mass="42283">MKKITMNLFTNDETYAQYFIRYNRQLTNENRYTLKVYTDKEKFAQAISNQKMDILLTDETDIDFAKGNFNEIVFLMGQNIEKDNTIYKFRPINTIISQSLAIYYENNGAPKNEKGAVNEEKVITFLSGSGGEGKTILSLCLAKCLAQYNKNVLYLNLETHHTMDLYFANKEQSSIELFYYLKNNVDKLVAKIEGLKSTDSQTNIDYVYYPVSPDEIGMLSNENIDDLIEAIKRTNNYDYIIVDTDAKIDEKCEHLLSITNEVFWILESTEKSFHHTQFLLEKQLKWDRNSQNIPIHFILNKKKDVMFPSYNSYNFSIEEKIDYQKNWDLLDEVDKLQIDSEVGRRLYQIIQDEQHFVVEV</sequence>
<gene>
    <name evidence="2" type="ORF">AB4Y30_14760</name>
</gene>
<dbReference type="InterPro" id="IPR025669">
    <property type="entry name" value="AAA_dom"/>
</dbReference>
<dbReference type="Gene3D" id="3.40.50.10850">
    <property type="entry name" value="Ntrc-like two-domain protein"/>
    <property type="match status" value="1"/>
</dbReference>
<dbReference type="InterPro" id="IPR050678">
    <property type="entry name" value="DNA_Partitioning_ATPase"/>
</dbReference>
<dbReference type="PANTHER" id="PTHR13696">
    <property type="entry name" value="P-LOOP CONTAINING NUCLEOSIDE TRIPHOSPHATE HYDROLASE"/>
    <property type="match status" value="1"/>
</dbReference>
<reference evidence="2" key="1">
    <citation type="submission" date="2024-07" db="EMBL/GenBank/DDBJ databases">
        <title>Halotolerant mesophilic bacterium Ornithinibacillus sp. 4-3, sp. nov., isolated from soil.</title>
        <authorList>
            <person name="Sidarenka A.V."/>
            <person name="Guliayeva D.E."/>
            <person name="Leanovich S.I."/>
            <person name="Hileuskaya K.S."/>
            <person name="Akhremchuk A.E."/>
            <person name="Sikolenko M.A."/>
            <person name="Valentovich L.N."/>
        </authorList>
    </citation>
    <scope>NUCLEOTIDE SEQUENCE</scope>
    <source>
        <strain evidence="2">4-3</strain>
    </source>
</reference>
<proteinExistence type="predicted"/>
<evidence type="ECO:0000313" key="2">
    <source>
        <dbReference type="EMBL" id="XDK32262.1"/>
    </source>
</evidence>
<name>A0AB39HLJ2_9BACI</name>
<dbReference type="SUPFAM" id="SSF52540">
    <property type="entry name" value="P-loop containing nucleoside triphosphate hydrolases"/>
    <property type="match status" value="1"/>
</dbReference>
<dbReference type="InterPro" id="IPR027417">
    <property type="entry name" value="P-loop_NTPase"/>
</dbReference>
<accession>A0AB39HLJ2</accession>